<feature type="transmembrane region" description="Helical" evidence="6">
    <location>
        <begin position="168"/>
        <end position="188"/>
    </location>
</feature>
<organism evidence="7 8">
    <name type="scientific">Conexibacter stalactiti</name>
    <dbReference type="NCBI Taxonomy" id="1940611"/>
    <lineage>
        <taxon>Bacteria</taxon>
        <taxon>Bacillati</taxon>
        <taxon>Actinomycetota</taxon>
        <taxon>Thermoleophilia</taxon>
        <taxon>Solirubrobacterales</taxon>
        <taxon>Conexibacteraceae</taxon>
        <taxon>Conexibacter</taxon>
    </lineage>
</organism>
<evidence type="ECO:0000256" key="2">
    <source>
        <dbReference type="ARBA" id="ARBA00022475"/>
    </source>
</evidence>
<comment type="subcellular location">
    <subcellularLocation>
        <location evidence="1">Cell membrane</location>
        <topology evidence="1">Multi-pass membrane protein</topology>
    </subcellularLocation>
</comment>
<feature type="transmembrane region" description="Helical" evidence="6">
    <location>
        <begin position="95"/>
        <end position="116"/>
    </location>
</feature>
<evidence type="ECO:0000256" key="6">
    <source>
        <dbReference type="SAM" id="Phobius"/>
    </source>
</evidence>
<feature type="transmembrane region" description="Helical" evidence="6">
    <location>
        <begin position="58"/>
        <end position="83"/>
    </location>
</feature>
<dbReference type="Pfam" id="PF03706">
    <property type="entry name" value="LPG_synthase_TM"/>
    <property type="match status" value="1"/>
</dbReference>
<keyword evidence="2" id="KW-1003">Cell membrane</keyword>
<dbReference type="InterPro" id="IPR022791">
    <property type="entry name" value="L-PG_synthase/AglD"/>
</dbReference>
<feature type="transmembrane region" description="Helical" evidence="6">
    <location>
        <begin position="309"/>
        <end position="330"/>
    </location>
</feature>
<evidence type="ECO:0000256" key="4">
    <source>
        <dbReference type="ARBA" id="ARBA00022989"/>
    </source>
</evidence>
<feature type="transmembrane region" description="Helical" evidence="6">
    <location>
        <begin position="282"/>
        <end position="303"/>
    </location>
</feature>
<keyword evidence="5 6" id="KW-0472">Membrane</keyword>
<reference evidence="7 8" key="2">
    <citation type="submission" date="2023-10" db="EMBL/GenBank/DDBJ databases">
        <authorList>
            <person name="Han X.F."/>
        </authorList>
    </citation>
    <scope>NUCLEOTIDE SEQUENCE [LARGE SCALE GENOMIC DNA]</scope>
    <source>
        <strain evidence="7 8">KCTC 39840</strain>
    </source>
</reference>
<comment type="caution">
    <text evidence="7">The sequence shown here is derived from an EMBL/GenBank/DDBJ whole genome shotgun (WGS) entry which is preliminary data.</text>
</comment>
<keyword evidence="8" id="KW-1185">Reference proteome</keyword>
<evidence type="ECO:0000313" key="8">
    <source>
        <dbReference type="Proteomes" id="UP001284601"/>
    </source>
</evidence>
<keyword evidence="3 6" id="KW-0812">Transmembrane</keyword>
<evidence type="ECO:0000256" key="3">
    <source>
        <dbReference type="ARBA" id="ARBA00022692"/>
    </source>
</evidence>
<dbReference type="Proteomes" id="UP001284601">
    <property type="component" value="Unassembled WGS sequence"/>
</dbReference>
<proteinExistence type="predicted"/>
<protein>
    <submittedName>
        <fullName evidence="7">Flippase-like domain-containing protein</fullName>
    </submittedName>
</protein>
<evidence type="ECO:0000313" key="7">
    <source>
        <dbReference type="EMBL" id="MDW5598542.1"/>
    </source>
</evidence>
<dbReference type="NCBIfam" id="TIGR00374">
    <property type="entry name" value="flippase-like domain"/>
    <property type="match status" value="1"/>
</dbReference>
<dbReference type="RefSeq" id="WP_318601071.1">
    <property type="nucleotide sequence ID" value="NZ_JAWSTH010000150.1"/>
</dbReference>
<evidence type="ECO:0000256" key="1">
    <source>
        <dbReference type="ARBA" id="ARBA00004651"/>
    </source>
</evidence>
<feature type="transmembrane region" description="Helical" evidence="6">
    <location>
        <begin position="136"/>
        <end position="161"/>
    </location>
</feature>
<evidence type="ECO:0000256" key="5">
    <source>
        <dbReference type="ARBA" id="ARBA00023136"/>
    </source>
</evidence>
<keyword evidence="4 6" id="KW-1133">Transmembrane helix</keyword>
<dbReference type="PANTHER" id="PTHR39087">
    <property type="entry name" value="UPF0104 MEMBRANE PROTEIN MJ1595"/>
    <property type="match status" value="1"/>
</dbReference>
<feature type="transmembrane region" description="Helical" evidence="6">
    <location>
        <begin position="22"/>
        <end position="46"/>
    </location>
</feature>
<gene>
    <name evidence="7" type="ORF">R7226_29545</name>
</gene>
<dbReference type="PANTHER" id="PTHR39087:SF2">
    <property type="entry name" value="UPF0104 MEMBRANE PROTEIN MJ1595"/>
    <property type="match status" value="1"/>
</dbReference>
<sequence>MSAIHQPTAETLPPRAFETRRLLTGAAQVTALIGALVLVAVLAPGLGDVRGLLADANLAWVAVAVGLQLLSCLSYVLMFRPIFCGARSWATAHRIGWSALGMGSIVPASGAAGLALGGWALVQDGMEPDRVARRSVAFFLIKGSVNFVAVAVLGTVMALGLVGPPVSLWLTALPAALALLAIGAVLLLPRLGEGAPPPATAGRARHAAALTRRSVVAGSREAVEIVRAGDPLVLAGAIGYWLFDNAVLWAAFHAFGAEVDITIILLGYLVGQLGGLLPIPGGIGGIDGGLIGMLIAFGAPAAATAAAVLTYRVILFWLPLIGGAVGFVALRRWLARPRRHAVAD</sequence>
<feature type="transmembrane region" description="Helical" evidence="6">
    <location>
        <begin position="246"/>
        <end position="270"/>
    </location>
</feature>
<dbReference type="EMBL" id="JAWSTH010000150">
    <property type="protein sequence ID" value="MDW5598542.1"/>
    <property type="molecule type" value="Genomic_DNA"/>
</dbReference>
<accession>A0ABU4HYZ8</accession>
<reference evidence="8" key="1">
    <citation type="submission" date="2023-07" db="EMBL/GenBank/DDBJ databases">
        <title>Conexibacter stalactiti sp. nov., isolated from stalactites in a lava cave and emended description of the genus Conexibacter.</title>
        <authorList>
            <person name="Lee S.D."/>
        </authorList>
    </citation>
    <scope>NUCLEOTIDE SEQUENCE [LARGE SCALE GENOMIC DNA]</scope>
    <source>
        <strain evidence="8">KCTC 39840</strain>
    </source>
</reference>
<name>A0ABU4HYZ8_9ACTN</name>